<proteinExistence type="inferred from homology"/>
<dbReference type="FunFam" id="3.40.50.12780:FF:000003">
    <property type="entry name" value="Long-chain-fatty-acid--CoA ligase FadD"/>
    <property type="match status" value="1"/>
</dbReference>
<keyword evidence="5" id="KW-1133">Transmembrane helix</keyword>
<keyword evidence="4" id="KW-0067">ATP-binding</keyword>
<evidence type="ECO:0000256" key="2">
    <source>
        <dbReference type="ARBA" id="ARBA00006432"/>
    </source>
</evidence>
<comment type="pathway">
    <text evidence="1">Siderophore biosynthesis.</text>
</comment>
<dbReference type="PANTHER" id="PTHR24096:SF424">
    <property type="entry name" value="ACETYL-COA SYNTHETASE-LIKE PROTEIN-RELATED"/>
    <property type="match status" value="1"/>
</dbReference>
<accession>A0A1L7X0K1</accession>
<comment type="similarity">
    <text evidence="2">Belongs to the ATP-dependent AMP-binding enzyme family.</text>
</comment>
<evidence type="ECO:0000256" key="1">
    <source>
        <dbReference type="ARBA" id="ARBA00004924"/>
    </source>
</evidence>
<organism evidence="8 9">
    <name type="scientific">Phialocephala subalpina</name>
    <dbReference type="NCBI Taxonomy" id="576137"/>
    <lineage>
        <taxon>Eukaryota</taxon>
        <taxon>Fungi</taxon>
        <taxon>Dikarya</taxon>
        <taxon>Ascomycota</taxon>
        <taxon>Pezizomycotina</taxon>
        <taxon>Leotiomycetes</taxon>
        <taxon>Helotiales</taxon>
        <taxon>Mollisiaceae</taxon>
        <taxon>Phialocephala</taxon>
        <taxon>Phialocephala fortinii species complex</taxon>
    </lineage>
</organism>
<dbReference type="SUPFAM" id="SSF56801">
    <property type="entry name" value="Acetyl-CoA synthetase-like"/>
    <property type="match status" value="1"/>
</dbReference>
<evidence type="ECO:0000313" key="8">
    <source>
        <dbReference type="EMBL" id="CZR58540.1"/>
    </source>
</evidence>
<keyword evidence="9" id="KW-1185">Reference proteome</keyword>
<keyword evidence="5" id="KW-0812">Transmembrane</keyword>
<evidence type="ECO:0000256" key="5">
    <source>
        <dbReference type="SAM" id="Phobius"/>
    </source>
</evidence>
<feature type="domain" description="AMP-binding enzyme C-terminal" evidence="7">
    <location>
        <begin position="461"/>
        <end position="536"/>
    </location>
</feature>
<evidence type="ECO:0000313" key="9">
    <source>
        <dbReference type="Proteomes" id="UP000184330"/>
    </source>
</evidence>
<gene>
    <name evidence="8" type="ORF">PAC_08432</name>
</gene>
<evidence type="ECO:0000259" key="7">
    <source>
        <dbReference type="Pfam" id="PF13193"/>
    </source>
</evidence>
<keyword evidence="5" id="KW-0472">Membrane</keyword>
<dbReference type="Pfam" id="PF13193">
    <property type="entry name" value="AMP-binding_C"/>
    <property type="match status" value="1"/>
</dbReference>
<dbReference type="GO" id="GO:0005524">
    <property type="term" value="F:ATP binding"/>
    <property type="evidence" value="ECO:0007669"/>
    <property type="project" value="UniProtKB-KW"/>
</dbReference>
<sequence>MPIHSRWTIPLPVESLQTHLFKTETAPLPQKPAFLDAENPSNHLTYDSFRLLSLRLAAGLQKAGLQRGDRVLLFSGNNVLFPAIFMGIVMAGGVFTGANPGFVERELAFQLKDSGARFCIVNDAGLELGIAAASSNGMNKEQLFRFGDGFFEGKTGESLGVRDWTSLLVSEDEGRRFKWVNVEDPKDETIALNYSSGTTGVPKGVEITHFNYVSNCIQYQHLAEQYPDFKERTKVAVWLCPLPLYHAMAQTIYIAGSVKRKIPVYIMKKFDFVQWLEAIQKYRVTGLPMVPPLVVALAKSPLTKKYDLSSVKEIGSGAAPLSGEVIEECEALWPTRDRHLRQGWGMTEVTCSLLGWDPTLPGIHDSVGELNANCSAKIMDVDGKNEMPVGERGELWCQAPNVMKGYWRNPKATAEVFVDGPDGRWMRTGDIAYVDKKGRFFIVDRMKELIKVKGLQVAPAELEGVLLEHPDIDDAGVVGVTIKGEEVPRAYLVRRQGSKVKEREVVEWLAKRVSKHKRLVGGVVFLDAVPKNPSGKILRKVLRERAREEVGDKDPGSSRL</sequence>
<dbReference type="STRING" id="576137.A0A1L7X0K1"/>
<dbReference type="InterPro" id="IPR045851">
    <property type="entry name" value="AMP-bd_C_sf"/>
</dbReference>
<dbReference type="PROSITE" id="PS00455">
    <property type="entry name" value="AMP_BINDING"/>
    <property type="match status" value="1"/>
</dbReference>
<evidence type="ECO:0000259" key="6">
    <source>
        <dbReference type="Pfam" id="PF00501"/>
    </source>
</evidence>
<feature type="transmembrane region" description="Helical" evidence="5">
    <location>
        <begin position="71"/>
        <end position="95"/>
    </location>
</feature>
<protein>
    <submittedName>
        <fullName evidence="8">Related to 4-coumarate--CoA ligase</fullName>
    </submittedName>
</protein>
<dbReference type="InterPro" id="IPR025110">
    <property type="entry name" value="AMP-bd_C"/>
</dbReference>
<dbReference type="EMBL" id="FJOG01000012">
    <property type="protein sequence ID" value="CZR58540.1"/>
    <property type="molecule type" value="Genomic_DNA"/>
</dbReference>
<dbReference type="FunFam" id="3.30.300.30:FF:000007">
    <property type="entry name" value="4-coumarate--CoA ligase 2"/>
    <property type="match status" value="1"/>
</dbReference>
<name>A0A1L7X0K1_9HELO</name>
<dbReference type="OrthoDB" id="6509636at2759"/>
<keyword evidence="8" id="KW-0436">Ligase</keyword>
<feature type="domain" description="AMP-dependent synthetase/ligase" evidence="6">
    <location>
        <begin position="27"/>
        <end position="407"/>
    </location>
</feature>
<dbReference type="Proteomes" id="UP000184330">
    <property type="component" value="Unassembled WGS sequence"/>
</dbReference>
<evidence type="ECO:0000256" key="4">
    <source>
        <dbReference type="ARBA" id="ARBA00022840"/>
    </source>
</evidence>
<dbReference type="Gene3D" id="3.30.300.30">
    <property type="match status" value="1"/>
</dbReference>
<keyword evidence="3" id="KW-0547">Nucleotide-binding</keyword>
<dbReference type="GO" id="GO:0016405">
    <property type="term" value="F:CoA-ligase activity"/>
    <property type="evidence" value="ECO:0007669"/>
    <property type="project" value="TreeGrafter"/>
</dbReference>
<dbReference type="Pfam" id="PF00501">
    <property type="entry name" value="AMP-binding"/>
    <property type="match status" value="1"/>
</dbReference>
<reference evidence="8 9" key="1">
    <citation type="submission" date="2016-03" db="EMBL/GenBank/DDBJ databases">
        <authorList>
            <person name="Ploux O."/>
        </authorList>
    </citation>
    <scope>NUCLEOTIDE SEQUENCE [LARGE SCALE GENOMIC DNA]</scope>
    <source>
        <strain evidence="8 9">UAMH 11012</strain>
    </source>
</reference>
<dbReference type="PANTHER" id="PTHR24096">
    <property type="entry name" value="LONG-CHAIN-FATTY-ACID--COA LIGASE"/>
    <property type="match status" value="1"/>
</dbReference>
<dbReference type="InterPro" id="IPR020845">
    <property type="entry name" value="AMP-binding_CS"/>
</dbReference>
<dbReference type="InterPro" id="IPR000873">
    <property type="entry name" value="AMP-dep_synth/lig_dom"/>
</dbReference>
<dbReference type="AlphaFoldDB" id="A0A1L7X0K1"/>
<dbReference type="InterPro" id="IPR042099">
    <property type="entry name" value="ANL_N_sf"/>
</dbReference>
<evidence type="ECO:0000256" key="3">
    <source>
        <dbReference type="ARBA" id="ARBA00022741"/>
    </source>
</evidence>
<dbReference type="Gene3D" id="3.40.50.12780">
    <property type="entry name" value="N-terminal domain of ligase-like"/>
    <property type="match status" value="1"/>
</dbReference>
<dbReference type="CDD" id="cd05911">
    <property type="entry name" value="Firefly_Luc_like"/>
    <property type="match status" value="1"/>
</dbReference>